<dbReference type="EMBL" id="LSYS01009753">
    <property type="protein sequence ID" value="OPJ58940.1"/>
    <property type="molecule type" value="Genomic_DNA"/>
</dbReference>
<sequence>MKHRAVCQGWNTPMSSLLKSCWARIKRGVHRKIRLKYRESRIIQFVAMQCVQNVRAVSLDGMKTPLIFFNLKSQRIPLTLSSSSLLDPDKQAVFCDKCLPKAFLPRTAR</sequence>
<name>A0A1V4IGF7_PATFA</name>
<evidence type="ECO:0000313" key="1">
    <source>
        <dbReference type="EMBL" id="OPJ58940.1"/>
    </source>
</evidence>
<protein>
    <submittedName>
        <fullName evidence="1">Uncharacterized protein</fullName>
    </submittedName>
</protein>
<dbReference type="AlphaFoldDB" id="A0A1V4IGF7"/>
<keyword evidence="2" id="KW-1185">Reference proteome</keyword>
<dbReference type="Proteomes" id="UP000190648">
    <property type="component" value="Unassembled WGS sequence"/>
</dbReference>
<proteinExistence type="predicted"/>
<accession>A0A1V4IGF7</accession>
<evidence type="ECO:0000313" key="2">
    <source>
        <dbReference type="Proteomes" id="UP000190648"/>
    </source>
</evidence>
<comment type="caution">
    <text evidence="1">The sequence shown here is derived from an EMBL/GenBank/DDBJ whole genome shotgun (WGS) entry which is preliminary data.</text>
</comment>
<organism evidence="1 2">
    <name type="scientific">Patagioenas fasciata monilis</name>
    <dbReference type="NCBI Taxonomy" id="372326"/>
    <lineage>
        <taxon>Eukaryota</taxon>
        <taxon>Metazoa</taxon>
        <taxon>Chordata</taxon>
        <taxon>Craniata</taxon>
        <taxon>Vertebrata</taxon>
        <taxon>Euteleostomi</taxon>
        <taxon>Archelosauria</taxon>
        <taxon>Archosauria</taxon>
        <taxon>Dinosauria</taxon>
        <taxon>Saurischia</taxon>
        <taxon>Theropoda</taxon>
        <taxon>Coelurosauria</taxon>
        <taxon>Aves</taxon>
        <taxon>Neognathae</taxon>
        <taxon>Neoaves</taxon>
        <taxon>Columbimorphae</taxon>
        <taxon>Columbiformes</taxon>
        <taxon>Columbidae</taxon>
        <taxon>Patagioenas</taxon>
    </lineage>
</organism>
<reference evidence="1 2" key="1">
    <citation type="submission" date="2016-02" db="EMBL/GenBank/DDBJ databases">
        <title>Band-tailed pigeon sequencing and assembly.</title>
        <authorList>
            <person name="Soares A.E."/>
            <person name="Novak B.J."/>
            <person name="Rice E.S."/>
            <person name="O'Connell B."/>
            <person name="Chang D."/>
            <person name="Weber S."/>
            <person name="Shapiro B."/>
        </authorList>
    </citation>
    <scope>NUCLEOTIDE SEQUENCE [LARGE SCALE GENOMIC DNA]</scope>
    <source>
        <strain evidence="1">BTP2013</strain>
        <tissue evidence="1">Blood</tissue>
    </source>
</reference>
<gene>
    <name evidence="1" type="ORF">AV530_000667</name>
</gene>